<dbReference type="RefSeq" id="WP_093082100.1">
    <property type="nucleotide sequence ID" value="NZ_FNBE01000006.1"/>
</dbReference>
<name>A0A1G7NAH7_PSEOR</name>
<keyword evidence="2" id="KW-1185">Reference proteome</keyword>
<dbReference type="STRING" id="366584.SAMN05216377_106182"/>
<sequence>MTEADRREDLLRYLRRGWEALLWKLDGLSEYDVRRPLTPTGTNLLGLVKHVALTTSGYFGAVLGRPDAVEWSDDEVNADMWAKPGESRELILDAYARAVADAEAALTELPLDHPAHVSWWAEPDVTLHRIAVHMAVELHRHCGHADILRELVDGAAGMVPDATNVPGDLDWPGYVAHLQAEADAHR</sequence>
<accession>A0A1G7NAH7</accession>
<organism evidence="1 2">
    <name type="scientific">Pseudonocardia oroxyli</name>
    <dbReference type="NCBI Taxonomy" id="366584"/>
    <lineage>
        <taxon>Bacteria</taxon>
        <taxon>Bacillati</taxon>
        <taxon>Actinomycetota</taxon>
        <taxon>Actinomycetes</taxon>
        <taxon>Pseudonocardiales</taxon>
        <taxon>Pseudonocardiaceae</taxon>
        <taxon>Pseudonocardia</taxon>
    </lineage>
</organism>
<reference evidence="1 2" key="1">
    <citation type="submission" date="2016-10" db="EMBL/GenBank/DDBJ databases">
        <authorList>
            <person name="de Groot N.N."/>
        </authorList>
    </citation>
    <scope>NUCLEOTIDE SEQUENCE [LARGE SCALE GENOMIC DNA]</scope>
    <source>
        <strain evidence="1 2">CGMCC 4.3143</strain>
    </source>
</reference>
<dbReference type="EMBL" id="FNBE01000006">
    <property type="protein sequence ID" value="SDF70962.1"/>
    <property type="molecule type" value="Genomic_DNA"/>
</dbReference>
<dbReference type="Proteomes" id="UP000198967">
    <property type="component" value="Unassembled WGS sequence"/>
</dbReference>
<dbReference type="Gene3D" id="1.20.120.450">
    <property type="entry name" value="dinb family like domain"/>
    <property type="match status" value="1"/>
</dbReference>
<protein>
    <recommendedName>
        <fullName evidence="3">DinB superfamily protein</fullName>
    </recommendedName>
</protein>
<dbReference type="OrthoDB" id="4548523at2"/>
<dbReference type="SUPFAM" id="SSF109854">
    <property type="entry name" value="DinB/YfiT-like putative metalloenzymes"/>
    <property type="match status" value="1"/>
</dbReference>
<proteinExistence type="predicted"/>
<gene>
    <name evidence="1" type="ORF">SAMN05216377_106182</name>
</gene>
<evidence type="ECO:0000313" key="1">
    <source>
        <dbReference type="EMBL" id="SDF70962.1"/>
    </source>
</evidence>
<dbReference type="AlphaFoldDB" id="A0A1G7NAH7"/>
<evidence type="ECO:0008006" key="3">
    <source>
        <dbReference type="Google" id="ProtNLM"/>
    </source>
</evidence>
<dbReference type="Pfam" id="PF04978">
    <property type="entry name" value="MST"/>
    <property type="match status" value="1"/>
</dbReference>
<dbReference type="InterPro" id="IPR034660">
    <property type="entry name" value="DinB/YfiT-like"/>
</dbReference>
<dbReference type="InterPro" id="IPR007061">
    <property type="entry name" value="MST-like"/>
</dbReference>
<evidence type="ECO:0000313" key="2">
    <source>
        <dbReference type="Proteomes" id="UP000198967"/>
    </source>
</evidence>